<organism evidence="1 2">
    <name type="scientific">Bacteroides thetaiotaomicron</name>
    <dbReference type="NCBI Taxonomy" id="818"/>
    <lineage>
        <taxon>Bacteria</taxon>
        <taxon>Pseudomonadati</taxon>
        <taxon>Bacteroidota</taxon>
        <taxon>Bacteroidia</taxon>
        <taxon>Bacteroidales</taxon>
        <taxon>Bacteroidaceae</taxon>
        <taxon>Bacteroides</taxon>
    </lineage>
</organism>
<reference evidence="1 2" key="1">
    <citation type="submission" date="2018-08" db="EMBL/GenBank/DDBJ databases">
        <title>A genome reference for cultivated species of the human gut microbiota.</title>
        <authorList>
            <person name="Zou Y."/>
            <person name="Xue W."/>
            <person name="Luo G."/>
        </authorList>
    </citation>
    <scope>NUCLEOTIDE SEQUENCE [LARGE SCALE GENOMIC DNA]</scope>
    <source>
        <strain evidence="1 2">AM30-26</strain>
    </source>
</reference>
<dbReference type="EMBL" id="QSJP01000001">
    <property type="protein sequence ID" value="RHD91638.1"/>
    <property type="molecule type" value="Genomic_DNA"/>
</dbReference>
<dbReference type="Proteomes" id="UP000284785">
    <property type="component" value="Unassembled WGS sequence"/>
</dbReference>
<dbReference type="AlphaFoldDB" id="A0A414HVB5"/>
<name>A0A414HVB5_BACT4</name>
<dbReference type="RefSeq" id="WP_118214342.1">
    <property type="nucleotide sequence ID" value="NZ_JADMTW010000022.1"/>
</dbReference>
<evidence type="ECO:0000313" key="2">
    <source>
        <dbReference type="Proteomes" id="UP000284785"/>
    </source>
</evidence>
<comment type="caution">
    <text evidence="1">The sequence shown here is derived from an EMBL/GenBank/DDBJ whole genome shotgun (WGS) entry which is preliminary data.</text>
</comment>
<gene>
    <name evidence="1" type="ORF">DW780_01150</name>
</gene>
<proteinExistence type="predicted"/>
<accession>A0A414HVB5</accession>
<evidence type="ECO:0000313" key="1">
    <source>
        <dbReference type="EMBL" id="RHD91638.1"/>
    </source>
</evidence>
<protein>
    <submittedName>
        <fullName evidence="1">Uncharacterized protein</fullName>
    </submittedName>
</protein>
<sequence length="105" mass="12274">MEKEQVIDQMIKEVKKTCTENGLEVLMLVGEDKGDKIGVHQFMRISDNMMGALIYDLIEDEPHLAEIIRKVNDLYLSRRMKKAFEKDFEELFKAIRDAARQMPRG</sequence>